<evidence type="ECO:0000313" key="2">
    <source>
        <dbReference type="EMBL" id="CAI6262486.1"/>
    </source>
</evidence>
<reference evidence="2" key="1">
    <citation type="submission" date="2023-01" db="EMBL/GenBank/DDBJ databases">
        <authorList>
            <person name="Van Ghelder C."/>
            <person name="Rancurel C."/>
        </authorList>
    </citation>
    <scope>NUCLEOTIDE SEQUENCE</scope>
    <source>
        <strain evidence="2">CNCM I-4278</strain>
    </source>
</reference>
<dbReference type="OrthoDB" id="4932428at2759"/>
<dbReference type="AlphaFoldDB" id="A0A9W4U3K1"/>
<name>A0A9W4U3K1_9PLEO</name>
<dbReference type="Proteomes" id="UP001152607">
    <property type="component" value="Unassembled WGS sequence"/>
</dbReference>
<keyword evidence="3" id="KW-1185">Reference proteome</keyword>
<sequence>MSTYSTPSTTSTTSTQHSDYSTPPPRDYSVPSFRSMSSSRRITTAEKQQLLHSLSTHKVNTINELRRIERAFAVLGDEECAVAMTAAWSYYVNSNSLLAELRALSRDYPFSVECLEEAKRRVYTDPASNRSWNLCWLILQKIRTDNLIPYFSHLQASQPAMWASSTPGGYGHGHSLRVSEEQVGRLAQAFVREWESAVGILLRGWEGGEPVR</sequence>
<proteinExistence type="predicted"/>
<dbReference type="EMBL" id="CAOQHR010000001">
    <property type="protein sequence ID" value="CAI6262486.1"/>
    <property type="molecule type" value="Genomic_DNA"/>
</dbReference>
<feature type="compositionally biased region" description="Low complexity" evidence="1">
    <location>
        <begin position="1"/>
        <end position="21"/>
    </location>
</feature>
<evidence type="ECO:0000313" key="3">
    <source>
        <dbReference type="Proteomes" id="UP001152607"/>
    </source>
</evidence>
<comment type="caution">
    <text evidence="2">The sequence shown here is derived from an EMBL/GenBank/DDBJ whole genome shotgun (WGS) entry which is preliminary data.</text>
</comment>
<feature type="region of interest" description="Disordered" evidence="1">
    <location>
        <begin position="1"/>
        <end position="33"/>
    </location>
</feature>
<protein>
    <submittedName>
        <fullName evidence="2">Uncharacterized protein</fullName>
    </submittedName>
</protein>
<gene>
    <name evidence="2" type="ORF">PDIGIT_LOCUS1405</name>
</gene>
<evidence type="ECO:0000256" key="1">
    <source>
        <dbReference type="SAM" id="MobiDB-lite"/>
    </source>
</evidence>
<organism evidence="2 3">
    <name type="scientific">Periconia digitata</name>
    <dbReference type="NCBI Taxonomy" id="1303443"/>
    <lineage>
        <taxon>Eukaryota</taxon>
        <taxon>Fungi</taxon>
        <taxon>Dikarya</taxon>
        <taxon>Ascomycota</taxon>
        <taxon>Pezizomycotina</taxon>
        <taxon>Dothideomycetes</taxon>
        <taxon>Pleosporomycetidae</taxon>
        <taxon>Pleosporales</taxon>
        <taxon>Massarineae</taxon>
        <taxon>Periconiaceae</taxon>
        <taxon>Periconia</taxon>
    </lineage>
</organism>
<accession>A0A9W4U3K1</accession>